<proteinExistence type="predicted"/>
<protein>
    <submittedName>
        <fullName evidence="1">Uncharacterized protein</fullName>
    </submittedName>
</protein>
<dbReference type="RefSeq" id="WP_091405489.1">
    <property type="nucleotide sequence ID" value="NZ_FOAB01000001.1"/>
</dbReference>
<reference evidence="2" key="1">
    <citation type="submission" date="2016-10" db="EMBL/GenBank/DDBJ databases">
        <authorList>
            <person name="Varghese N."/>
            <person name="Submissions S."/>
        </authorList>
    </citation>
    <scope>NUCLEOTIDE SEQUENCE [LARGE SCALE GENOMIC DNA]</scope>
    <source>
        <strain evidence="2">DSM 25232 / NCIMB 14723 / 92V</strain>
    </source>
</reference>
<dbReference type="AlphaFoldDB" id="A0A1H7HGF0"/>
<dbReference type="OrthoDB" id="1164928at2"/>
<organism evidence="1 2">
    <name type="scientific">Aquimarina amphilecti</name>
    <dbReference type="NCBI Taxonomy" id="1038014"/>
    <lineage>
        <taxon>Bacteria</taxon>
        <taxon>Pseudomonadati</taxon>
        <taxon>Bacteroidota</taxon>
        <taxon>Flavobacteriia</taxon>
        <taxon>Flavobacteriales</taxon>
        <taxon>Flavobacteriaceae</taxon>
        <taxon>Aquimarina</taxon>
    </lineage>
</organism>
<accession>A0A1H7HGF0</accession>
<evidence type="ECO:0000313" key="1">
    <source>
        <dbReference type="EMBL" id="SEK49361.1"/>
    </source>
</evidence>
<name>A0A1H7HGF0_AQUAM</name>
<evidence type="ECO:0000313" key="2">
    <source>
        <dbReference type="Proteomes" id="UP000198521"/>
    </source>
</evidence>
<gene>
    <name evidence="1" type="ORF">SAMN04487910_0652</name>
</gene>
<keyword evidence="2" id="KW-1185">Reference proteome</keyword>
<dbReference type="EMBL" id="FOAB01000001">
    <property type="protein sequence ID" value="SEK49361.1"/>
    <property type="molecule type" value="Genomic_DNA"/>
</dbReference>
<sequence>MNTIEVQQQSKKRSFWSFNIIMIVCSILVLIVTGLLYNILGSSNRESLFFEEIPKTPVFLAVTISLLYNLNRVISLNYYNKKTTSI</sequence>
<dbReference type="Proteomes" id="UP000198521">
    <property type="component" value="Unassembled WGS sequence"/>
</dbReference>